<evidence type="ECO:0000313" key="7">
    <source>
        <dbReference type="EMBL" id="RJO70684.1"/>
    </source>
</evidence>
<keyword evidence="3 4" id="KW-0560">Oxidoreductase</keyword>
<evidence type="ECO:0000256" key="4">
    <source>
        <dbReference type="RuleBase" id="RU362068"/>
    </source>
</evidence>
<comment type="function">
    <text evidence="4">Catalyzes the NADPH-dependent reduction of ketopantoate into pantoic acid.</text>
</comment>
<feature type="domain" description="Ketopantoate reductase N-terminal" evidence="5">
    <location>
        <begin position="20"/>
        <end position="168"/>
    </location>
</feature>
<dbReference type="FunFam" id="1.10.1040.10:FF:000017">
    <property type="entry name" value="2-dehydropantoate 2-reductase"/>
    <property type="match status" value="1"/>
</dbReference>
<dbReference type="Gene3D" id="3.40.50.720">
    <property type="entry name" value="NAD(P)-binding Rossmann-like Domain"/>
    <property type="match status" value="1"/>
</dbReference>
<dbReference type="NCBIfam" id="TIGR00745">
    <property type="entry name" value="apbA_panE"/>
    <property type="match status" value="1"/>
</dbReference>
<keyword evidence="4" id="KW-0566">Pantothenate biosynthesis</keyword>
<comment type="similarity">
    <text evidence="1 4">Belongs to the ketopantoate reductase family.</text>
</comment>
<proteinExistence type="inferred from homology"/>
<dbReference type="InterPro" id="IPR003710">
    <property type="entry name" value="ApbA"/>
</dbReference>
<name>A0A3A4K2L8_9NOCA</name>
<comment type="catalytic activity">
    <reaction evidence="4">
        <text>(R)-pantoate + NADP(+) = 2-dehydropantoate + NADPH + H(+)</text>
        <dbReference type="Rhea" id="RHEA:16233"/>
        <dbReference type="ChEBI" id="CHEBI:11561"/>
        <dbReference type="ChEBI" id="CHEBI:15378"/>
        <dbReference type="ChEBI" id="CHEBI:15980"/>
        <dbReference type="ChEBI" id="CHEBI:57783"/>
        <dbReference type="ChEBI" id="CHEBI:58349"/>
        <dbReference type="EC" id="1.1.1.169"/>
    </reaction>
</comment>
<organism evidence="7 8">
    <name type="scientific">Nocardia panacis</name>
    <dbReference type="NCBI Taxonomy" id="2340916"/>
    <lineage>
        <taxon>Bacteria</taxon>
        <taxon>Bacillati</taxon>
        <taxon>Actinomycetota</taxon>
        <taxon>Actinomycetes</taxon>
        <taxon>Mycobacteriales</taxon>
        <taxon>Nocardiaceae</taxon>
        <taxon>Nocardia</taxon>
    </lineage>
</organism>
<dbReference type="Pfam" id="PF02558">
    <property type="entry name" value="ApbA"/>
    <property type="match status" value="1"/>
</dbReference>
<evidence type="ECO:0000259" key="6">
    <source>
        <dbReference type="Pfam" id="PF08546"/>
    </source>
</evidence>
<dbReference type="GO" id="GO:0015940">
    <property type="term" value="P:pantothenate biosynthetic process"/>
    <property type="evidence" value="ECO:0007669"/>
    <property type="project" value="UniProtKB-UniPathway"/>
</dbReference>
<feature type="domain" description="Ketopantoate reductase C-terminal" evidence="6">
    <location>
        <begin position="197"/>
        <end position="313"/>
    </location>
</feature>
<dbReference type="InterPro" id="IPR036291">
    <property type="entry name" value="NAD(P)-bd_dom_sf"/>
</dbReference>
<comment type="pathway">
    <text evidence="4">Cofactor biosynthesis; (R)-pantothenate biosynthesis; (R)-pantoate from 3-methyl-2-oxobutanoate: step 2/2.</text>
</comment>
<gene>
    <name evidence="7" type="ORF">D5S18_26110</name>
</gene>
<evidence type="ECO:0000313" key="8">
    <source>
        <dbReference type="Proteomes" id="UP000266677"/>
    </source>
</evidence>
<dbReference type="InterPro" id="IPR051402">
    <property type="entry name" value="KPR-Related"/>
</dbReference>
<dbReference type="UniPathway" id="UPA00028">
    <property type="reaction ID" value="UER00004"/>
</dbReference>
<dbReference type="Gene3D" id="1.10.1040.10">
    <property type="entry name" value="N-(1-d-carboxylethyl)-l-norvaline Dehydrogenase, domain 2"/>
    <property type="match status" value="1"/>
</dbReference>
<dbReference type="PANTHER" id="PTHR21708">
    <property type="entry name" value="PROBABLE 2-DEHYDROPANTOATE 2-REDUCTASE"/>
    <property type="match status" value="1"/>
</dbReference>
<protein>
    <recommendedName>
        <fullName evidence="4">2-dehydropantoate 2-reductase</fullName>
        <ecNumber evidence="4">1.1.1.169</ecNumber>
    </recommendedName>
    <alternativeName>
        <fullName evidence="4">Ketopantoate reductase</fullName>
    </alternativeName>
</protein>
<dbReference type="GO" id="GO:0005737">
    <property type="term" value="C:cytoplasm"/>
    <property type="evidence" value="ECO:0007669"/>
    <property type="project" value="TreeGrafter"/>
</dbReference>
<dbReference type="AlphaFoldDB" id="A0A3A4K2L8"/>
<comment type="caution">
    <text evidence="7">The sequence shown here is derived from an EMBL/GenBank/DDBJ whole genome shotgun (WGS) entry which is preliminary data.</text>
</comment>
<dbReference type="PANTHER" id="PTHR21708:SF26">
    <property type="entry name" value="2-DEHYDROPANTOATE 2-REDUCTASE"/>
    <property type="match status" value="1"/>
</dbReference>
<dbReference type="InterPro" id="IPR008927">
    <property type="entry name" value="6-PGluconate_DH-like_C_sf"/>
</dbReference>
<dbReference type="InterPro" id="IPR013752">
    <property type="entry name" value="KPA_reductase"/>
</dbReference>
<reference evidence="7 8" key="1">
    <citation type="submission" date="2018-09" db="EMBL/GenBank/DDBJ databases">
        <title>YIM PH21274 draft genome.</title>
        <authorList>
            <person name="Miao C."/>
        </authorList>
    </citation>
    <scope>NUCLEOTIDE SEQUENCE [LARGE SCALE GENOMIC DNA]</scope>
    <source>
        <strain evidence="7 8">YIM PH 21724</strain>
    </source>
</reference>
<dbReference type="InterPro" id="IPR013332">
    <property type="entry name" value="KPR_N"/>
</dbReference>
<dbReference type="Pfam" id="PF08546">
    <property type="entry name" value="ApbA_C"/>
    <property type="match status" value="1"/>
</dbReference>
<dbReference type="SUPFAM" id="SSF51735">
    <property type="entry name" value="NAD(P)-binding Rossmann-fold domains"/>
    <property type="match status" value="1"/>
</dbReference>
<dbReference type="GO" id="GO:0008677">
    <property type="term" value="F:2-dehydropantoate 2-reductase activity"/>
    <property type="evidence" value="ECO:0007669"/>
    <property type="project" value="UniProtKB-EC"/>
</dbReference>
<sequence length="322" mass="33711">MPVQSECGSRGDRMSTEMSVMVLGAGATGGYLAARLAKAGVPVTLIARGANLRQIREHGIVLEDARAAREVVRPDRVLAVEEVDRPADLVLFCVKSYDTETAARSVPPLVASDGHVLCLQNGVKNEQILAGKLGPSRILSGVLYIGADRLGPGVIRCSAPPKLIVGPYFGLDLGASSQVRELFSRAGIEAAVEPEVSSSKWQKFLFNCGLNPLTAITGKRLGELLSYPATAEVFDLLVAEAAAAARAAGAPLAPDHRVRVQHTAARMDISSSMAEDLAAGRKIELEAFTGYVIELGAAHGVPTPVTRAAHGMLVALDSATAS</sequence>
<keyword evidence="2 4" id="KW-0521">NADP</keyword>
<evidence type="ECO:0000259" key="5">
    <source>
        <dbReference type="Pfam" id="PF02558"/>
    </source>
</evidence>
<evidence type="ECO:0000256" key="3">
    <source>
        <dbReference type="ARBA" id="ARBA00023002"/>
    </source>
</evidence>
<keyword evidence="8" id="KW-1185">Reference proteome</keyword>
<dbReference type="EC" id="1.1.1.169" evidence="4"/>
<accession>A0A3A4K2L8</accession>
<dbReference type="InterPro" id="IPR013328">
    <property type="entry name" value="6PGD_dom2"/>
</dbReference>
<evidence type="ECO:0000256" key="2">
    <source>
        <dbReference type="ARBA" id="ARBA00022857"/>
    </source>
</evidence>
<dbReference type="Proteomes" id="UP000266677">
    <property type="component" value="Unassembled WGS sequence"/>
</dbReference>
<dbReference type="EMBL" id="QZFU01000036">
    <property type="protein sequence ID" value="RJO70684.1"/>
    <property type="molecule type" value="Genomic_DNA"/>
</dbReference>
<evidence type="ECO:0000256" key="1">
    <source>
        <dbReference type="ARBA" id="ARBA00007870"/>
    </source>
</evidence>
<dbReference type="SUPFAM" id="SSF48179">
    <property type="entry name" value="6-phosphogluconate dehydrogenase C-terminal domain-like"/>
    <property type="match status" value="1"/>
</dbReference>